<keyword evidence="6" id="KW-0119">Carbohydrate metabolism</keyword>
<name>A0A177WQ80_BATDL</name>
<dbReference type="STRING" id="403673.A0A177WQ80"/>
<evidence type="ECO:0000313" key="10">
    <source>
        <dbReference type="EMBL" id="OAJ41976.1"/>
    </source>
</evidence>
<dbReference type="InterPro" id="IPR036861">
    <property type="entry name" value="Endochitinase-like_sf"/>
</dbReference>
<keyword evidence="3" id="KW-0479">Metal-binding</keyword>
<keyword evidence="2 7" id="KW-0147">Chitin-binding</keyword>
<comment type="cofactor">
    <cofactor evidence="1">
        <name>Co(2+)</name>
        <dbReference type="ChEBI" id="CHEBI:48828"/>
    </cofactor>
</comment>
<keyword evidence="7" id="KW-1015">Disulfide bond</keyword>
<evidence type="ECO:0000256" key="5">
    <source>
        <dbReference type="ARBA" id="ARBA00022801"/>
    </source>
</evidence>
<dbReference type="PROSITE" id="PS51677">
    <property type="entry name" value="NODB"/>
    <property type="match status" value="1"/>
</dbReference>
<evidence type="ECO:0000256" key="6">
    <source>
        <dbReference type="ARBA" id="ARBA00023277"/>
    </source>
</evidence>
<evidence type="ECO:0000256" key="2">
    <source>
        <dbReference type="ARBA" id="ARBA00022669"/>
    </source>
</evidence>
<evidence type="ECO:0000256" key="1">
    <source>
        <dbReference type="ARBA" id="ARBA00001941"/>
    </source>
</evidence>
<dbReference type="GO" id="GO:0046872">
    <property type="term" value="F:metal ion binding"/>
    <property type="evidence" value="ECO:0007669"/>
    <property type="project" value="UniProtKB-KW"/>
</dbReference>
<dbReference type="InterPro" id="IPR001002">
    <property type="entry name" value="Chitin-bd_1"/>
</dbReference>
<organism evidence="10 11">
    <name type="scientific">Batrachochytrium dendrobatidis (strain JEL423)</name>
    <dbReference type="NCBI Taxonomy" id="403673"/>
    <lineage>
        <taxon>Eukaryota</taxon>
        <taxon>Fungi</taxon>
        <taxon>Fungi incertae sedis</taxon>
        <taxon>Chytridiomycota</taxon>
        <taxon>Chytridiomycota incertae sedis</taxon>
        <taxon>Chytridiomycetes</taxon>
        <taxon>Rhizophydiales</taxon>
        <taxon>Rhizophydiales incertae sedis</taxon>
        <taxon>Batrachochytrium</taxon>
    </lineage>
</organism>
<dbReference type="Gene3D" id="3.20.20.370">
    <property type="entry name" value="Glycoside hydrolase/deacetylase"/>
    <property type="match status" value="1"/>
</dbReference>
<keyword evidence="4" id="KW-0732">Signal</keyword>
<dbReference type="Gene3D" id="3.30.60.10">
    <property type="entry name" value="Endochitinase-like"/>
    <property type="match status" value="1"/>
</dbReference>
<dbReference type="PANTHER" id="PTHR46471">
    <property type="entry name" value="CHITIN DEACETYLASE"/>
    <property type="match status" value="1"/>
</dbReference>
<proteinExistence type="predicted"/>
<feature type="domain" description="NodB homology" evidence="9">
    <location>
        <begin position="71"/>
        <end position="266"/>
    </location>
</feature>
<comment type="caution">
    <text evidence="7">Lacks conserved residue(s) required for the propagation of feature annotation.</text>
</comment>
<dbReference type="SUPFAM" id="SSF57016">
    <property type="entry name" value="Plant lectins/antimicrobial peptides"/>
    <property type="match status" value="1"/>
</dbReference>
<gene>
    <name evidence="10" type="ORF">BDEG_25495</name>
</gene>
<dbReference type="PANTHER" id="PTHR46471:SF2">
    <property type="entry name" value="CHITIN DEACETYLASE-RELATED"/>
    <property type="match status" value="1"/>
</dbReference>
<evidence type="ECO:0000256" key="7">
    <source>
        <dbReference type="PROSITE-ProRule" id="PRU00261"/>
    </source>
</evidence>
<dbReference type="VEuPathDB" id="FungiDB:BDEG_25495"/>
<dbReference type="GO" id="GO:0016810">
    <property type="term" value="F:hydrolase activity, acting on carbon-nitrogen (but not peptide) bonds"/>
    <property type="evidence" value="ECO:0007669"/>
    <property type="project" value="InterPro"/>
</dbReference>
<reference evidence="10 11" key="1">
    <citation type="submission" date="2006-10" db="EMBL/GenBank/DDBJ databases">
        <title>The Genome Sequence of Batrachochytrium dendrobatidis JEL423.</title>
        <authorList>
            <consortium name="The Broad Institute Genome Sequencing Platform"/>
            <person name="Birren B."/>
            <person name="Lander E."/>
            <person name="Galagan J."/>
            <person name="Cuomo C."/>
            <person name="Devon K."/>
            <person name="Jaffe D."/>
            <person name="Butler J."/>
            <person name="Alvarez P."/>
            <person name="Gnerre S."/>
            <person name="Grabherr M."/>
            <person name="Kleber M."/>
            <person name="Mauceli E."/>
            <person name="Brockman W."/>
            <person name="Young S."/>
            <person name="LaButti K."/>
            <person name="Sykes S."/>
            <person name="DeCaprio D."/>
            <person name="Crawford M."/>
            <person name="Koehrsen M."/>
            <person name="Engels R."/>
            <person name="Montgomery P."/>
            <person name="Pearson M."/>
            <person name="Howarth C."/>
            <person name="Larson L."/>
            <person name="White J."/>
            <person name="O'Leary S."/>
            <person name="Kodira C."/>
            <person name="Zeng Q."/>
            <person name="Yandava C."/>
            <person name="Alvarado L."/>
            <person name="Longcore J."/>
            <person name="James T."/>
        </authorList>
    </citation>
    <scope>NUCLEOTIDE SEQUENCE [LARGE SCALE GENOMIC DNA]</scope>
    <source>
        <strain evidence="10 11">JEL423</strain>
    </source>
</reference>
<evidence type="ECO:0000259" key="9">
    <source>
        <dbReference type="PROSITE" id="PS51677"/>
    </source>
</evidence>
<accession>A0A177WQ80</accession>
<feature type="domain" description="Chitin-binding type-1" evidence="8">
    <location>
        <begin position="1"/>
        <end position="42"/>
    </location>
</feature>
<evidence type="ECO:0000259" key="8">
    <source>
        <dbReference type="PROSITE" id="PS50941"/>
    </source>
</evidence>
<keyword evidence="5" id="KW-0378">Hydrolase</keyword>
<dbReference type="PROSITE" id="PS50941">
    <property type="entry name" value="CHIT_BIND_I_2"/>
    <property type="match status" value="1"/>
</dbReference>
<feature type="disulfide bond" evidence="7">
    <location>
        <begin position="10"/>
        <end position="22"/>
    </location>
</feature>
<evidence type="ECO:0008006" key="12">
    <source>
        <dbReference type="Google" id="ProtNLM"/>
    </source>
</evidence>
<dbReference type="Pfam" id="PF00187">
    <property type="entry name" value="Chitin_bind_1"/>
    <property type="match status" value="1"/>
</dbReference>
<feature type="disulfide bond" evidence="7">
    <location>
        <begin position="15"/>
        <end position="29"/>
    </location>
</feature>
<dbReference type="Proteomes" id="UP000077115">
    <property type="component" value="Unassembled WGS sequence"/>
</dbReference>
<protein>
    <recommendedName>
        <fullName evidence="12">NodB homology domain-containing protein</fullName>
    </recommendedName>
</protein>
<evidence type="ECO:0000313" key="11">
    <source>
        <dbReference type="Proteomes" id="UP000077115"/>
    </source>
</evidence>
<reference evidence="10 11" key="2">
    <citation type="submission" date="2016-05" db="EMBL/GenBank/DDBJ databases">
        <title>Lineage-specific infection strategies underlie the spectrum of fungal disease in amphibians.</title>
        <authorList>
            <person name="Cuomo C.A."/>
            <person name="Farrer R.A."/>
            <person name="James T."/>
            <person name="Longcore J."/>
            <person name="Birren B."/>
        </authorList>
    </citation>
    <scope>NUCLEOTIDE SEQUENCE [LARGE SCALE GENOMIC DNA]</scope>
    <source>
        <strain evidence="10 11">JEL423</strain>
    </source>
</reference>
<evidence type="ECO:0000256" key="4">
    <source>
        <dbReference type="ARBA" id="ARBA00022729"/>
    </source>
</evidence>
<dbReference type="GO" id="GO:0005975">
    <property type="term" value="P:carbohydrate metabolic process"/>
    <property type="evidence" value="ECO:0007669"/>
    <property type="project" value="InterPro"/>
</dbReference>
<dbReference type="GO" id="GO:0008061">
    <property type="term" value="F:chitin binding"/>
    <property type="evidence" value="ECO:0007669"/>
    <property type="project" value="UniProtKB-UniRule"/>
</dbReference>
<dbReference type="SUPFAM" id="SSF88713">
    <property type="entry name" value="Glycoside hydrolase/deacetylase"/>
    <property type="match status" value="1"/>
</dbReference>
<dbReference type="CDD" id="cd11618">
    <property type="entry name" value="ChtBD1_1"/>
    <property type="match status" value="1"/>
</dbReference>
<dbReference type="EMBL" id="DS022306">
    <property type="protein sequence ID" value="OAJ41976.1"/>
    <property type="molecule type" value="Genomic_DNA"/>
</dbReference>
<evidence type="ECO:0000256" key="3">
    <source>
        <dbReference type="ARBA" id="ARBA00022723"/>
    </source>
</evidence>
<dbReference type="InterPro" id="IPR002509">
    <property type="entry name" value="NODB_dom"/>
</dbReference>
<dbReference type="AlphaFoldDB" id="A0A177WQ80"/>
<dbReference type="Pfam" id="PF01522">
    <property type="entry name" value="Polysacc_deac_1"/>
    <property type="match status" value="1"/>
</dbReference>
<dbReference type="OrthoDB" id="2158458at2759"/>
<sequence length="320" mass="35399">MCGRKYNKMCPPGSCCSRDGQCGTRSAHCGIGCQGMFGICKPPITKLPPPGPAHPSHENHDDRYTRCKQPGQIALAFEGGTDGDNVPKILDTLQELGVQATFFVNGFNANNLHDADAQAILRRIHDNGHQVGSGTLGHSKPNHLSPEQIAFEMLNNDWMIQEELGISPLYMRIPHGSYTSALIKQLIDMGYVVISHNVDSSDWAVAESSDPATKAIEEFDRSVSHHSGASPETHSFITLHHEWVENGHIGVRAIVEKYHNFGYKFVTVGECLGYPYAKDWRWLHPAAVKKVAEGLNWFFGEVVGVRRGVSKESDSCHQKW</sequence>
<dbReference type="InterPro" id="IPR011330">
    <property type="entry name" value="Glyco_hydro/deAcase_b/a-brl"/>
</dbReference>